<accession>A0AAW2ESA5</accession>
<keyword evidence="1" id="KW-1133">Transmembrane helix</keyword>
<proteinExistence type="predicted"/>
<protein>
    <submittedName>
        <fullName evidence="2">Uncharacterized protein</fullName>
    </submittedName>
</protein>
<feature type="transmembrane region" description="Helical" evidence="1">
    <location>
        <begin position="21"/>
        <end position="41"/>
    </location>
</feature>
<keyword evidence="1" id="KW-0812">Transmembrane</keyword>
<name>A0AAW2ESA5_9HYME</name>
<keyword evidence="3" id="KW-1185">Reference proteome</keyword>
<evidence type="ECO:0000313" key="2">
    <source>
        <dbReference type="EMBL" id="KAL0104562.1"/>
    </source>
</evidence>
<organism evidence="2 3">
    <name type="scientific">Cardiocondyla obscurior</name>
    <dbReference type="NCBI Taxonomy" id="286306"/>
    <lineage>
        <taxon>Eukaryota</taxon>
        <taxon>Metazoa</taxon>
        <taxon>Ecdysozoa</taxon>
        <taxon>Arthropoda</taxon>
        <taxon>Hexapoda</taxon>
        <taxon>Insecta</taxon>
        <taxon>Pterygota</taxon>
        <taxon>Neoptera</taxon>
        <taxon>Endopterygota</taxon>
        <taxon>Hymenoptera</taxon>
        <taxon>Apocrita</taxon>
        <taxon>Aculeata</taxon>
        <taxon>Formicoidea</taxon>
        <taxon>Formicidae</taxon>
        <taxon>Myrmicinae</taxon>
        <taxon>Cardiocondyla</taxon>
    </lineage>
</organism>
<evidence type="ECO:0000256" key="1">
    <source>
        <dbReference type="SAM" id="Phobius"/>
    </source>
</evidence>
<gene>
    <name evidence="2" type="ORF">PUN28_017358</name>
</gene>
<comment type="caution">
    <text evidence="2">The sequence shown here is derived from an EMBL/GenBank/DDBJ whole genome shotgun (WGS) entry which is preliminary data.</text>
</comment>
<dbReference type="AlphaFoldDB" id="A0AAW2ESA5"/>
<dbReference type="Proteomes" id="UP001430953">
    <property type="component" value="Unassembled WGS sequence"/>
</dbReference>
<evidence type="ECO:0000313" key="3">
    <source>
        <dbReference type="Proteomes" id="UP001430953"/>
    </source>
</evidence>
<reference evidence="2 3" key="1">
    <citation type="submission" date="2023-03" db="EMBL/GenBank/DDBJ databases">
        <title>High recombination rates correlate with genetic variation in Cardiocondyla obscurior ants.</title>
        <authorList>
            <person name="Errbii M."/>
        </authorList>
    </citation>
    <scope>NUCLEOTIDE SEQUENCE [LARGE SCALE GENOMIC DNA]</scope>
    <source>
        <strain evidence="2">Alpha-2009</strain>
        <tissue evidence="2">Whole body</tissue>
    </source>
</reference>
<dbReference type="EMBL" id="JADYXP020000020">
    <property type="protein sequence ID" value="KAL0104562.1"/>
    <property type="molecule type" value="Genomic_DNA"/>
</dbReference>
<sequence length="114" mass="13819">MHSGEQRERHQIQNMLTRMRFIRSYSFFFFFFFFFCARQGIPIATGRTEFTYFISLNNQVNNRLGEVSSLRRRARESSAINSIWHHLREITLARIKCQYVYRRAIVELDLCLWA</sequence>
<keyword evidence="1" id="KW-0472">Membrane</keyword>